<dbReference type="OrthoDB" id="1923043at2759"/>
<sequence>MAMLRAFSTRRGRHGYERLLEVEGEEQQQAPVANMGQLEAQLKRARSVPARVFGLSRSRKLGELALPETSQPKKPSSSNSKTKSHPLFSLFDGRRKKKTTAKPEFASSFSTQHRLHRYQRCRPRLGFLTAPSQSHGVLNRSRAMPTFTAIALDRLLEPGASKSVDKSGPNSKPPVPNPKPVANSKLERRNSSSATERKVNRPQISPALYATPEATPLPDSPSSFPPSPYIINHKRRGPRLSKSFSEDDVSSRKKALEEDEVNGNAKLAATKSVDLSKDGSVTFTIPEPNEEEHVNGIHLEPIKVQQANGVHGCSLQDEHMNGVCDGEFGSSNGEVRSSQRSNGLARDNAVPKLVPLKLDVIGDSEDFFDPNESMSVTSNTEGDNDTAAESAARLATPGVEFFDAWDELSSESGSQSLFRDVDAEIREIRLSLLTEIEKRKQAEEALNKMRCKWQRISEELAAVGLSMPVDPMDVTEDEMANPAEELRQQVGIARFVSLSMGRGIARAEMEMEMEAQIESKNFEIARLLDRLNYYEAVNREMSQRNQEAVELARRDRQRKKRRQRWVWGSIAAAITLGATALAWSYYPTGKGSSSTSSSQAPDHDDIA</sequence>
<feature type="region of interest" description="Disordered" evidence="1">
    <location>
        <begin position="160"/>
        <end position="257"/>
    </location>
</feature>
<feature type="transmembrane region" description="Helical" evidence="2">
    <location>
        <begin position="565"/>
        <end position="586"/>
    </location>
</feature>
<dbReference type="AlphaFoldDB" id="A0A1R3GFU5"/>
<dbReference type="OMA" id="ETIGEQN"/>
<feature type="compositionally biased region" description="Low complexity" evidence="1">
    <location>
        <begin position="69"/>
        <end position="81"/>
    </location>
</feature>
<name>A0A1R3GFU5_COCAP</name>
<keyword evidence="4" id="KW-1185">Reference proteome</keyword>
<keyword evidence="2" id="KW-0472">Membrane</keyword>
<evidence type="ECO:0000313" key="3">
    <source>
        <dbReference type="EMBL" id="OMO56931.1"/>
    </source>
</evidence>
<comment type="caution">
    <text evidence="3">The sequence shown here is derived from an EMBL/GenBank/DDBJ whole genome shotgun (WGS) entry which is preliminary data.</text>
</comment>
<evidence type="ECO:0000256" key="1">
    <source>
        <dbReference type="SAM" id="MobiDB-lite"/>
    </source>
</evidence>
<dbReference type="PANTHER" id="PTHR35490:SF2">
    <property type="entry name" value="BACTERIOPHAGE N4 ADSORPTION B PROTEIN"/>
    <property type="match status" value="1"/>
</dbReference>
<dbReference type="Gramene" id="OMO56931">
    <property type="protein sequence ID" value="OMO56931"/>
    <property type="gene ID" value="CCACVL1_26144"/>
</dbReference>
<dbReference type="STRING" id="210143.A0A1R3GFU5"/>
<gene>
    <name evidence="3" type="ORF">CCACVL1_26144</name>
</gene>
<evidence type="ECO:0000313" key="4">
    <source>
        <dbReference type="Proteomes" id="UP000188268"/>
    </source>
</evidence>
<proteinExistence type="predicted"/>
<evidence type="ECO:0000256" key="2">
    <source>
        <dbReference type="SAM" id="Phobius"/>
    </source>
</evidence>
<feature type="region of interest" description="Disordered" evidence="1">
    <location>
        <begin position="63"/>
        <end position="116"/>
    </location>
</feature>
<dbReference type="Proteomes" id="UP000188268">
    <property type="component" value="Unassembled WGS sequence"/>
</dbReference>
<evidence type="ECO:0008006" key="5">
    <source>
        <dbReference type="Google" id="ProtNLM"/>
    </source>
</evidence>
<reference evidence="3 4" key="1">
    <citation type="submission" date="2013-09" db="EMBL/GenBank/DDBJ databases">
        <title>Corchorus capsularis genome sequencing.</title>
        <authorList>
            <person name="Alam M."/>
            <person name="Haque M.S."/>
            <person name="Islam M.S."/>
            <person name="Emdad E.M."/>
            <person name="Islam M.M."/>
            <person name="Ahmed B."/>
            <person name="Halim A."/>
            <person name="Hossen Q.M.M."/>
            <person name="Hossain M.Z."/>
            <person name="Ahmed R."/>
            <person name="Khan M.M."/>
            <person name="Islam R."/>
            <person name="Rashid M.M."/>
            <person name="Khan S.A."/>
            <person name="Rahman M.S."/>
            <person name="Alam M."/>
        </authorList>
    </citation>
    <scope>NUCLEOTIDE SEQUENCE [LARGE SCALE GENOMIC DNA]</scope>
    <source>
        <strain evidence="4">cv. CVL-1</strain>
        <tissue evidence="3">Whole seedling</tissue>
    </source>
</reference>
<accession>A0A1R3GFU5</accession>
<protein>
    <recommendedName>
        <fullName evidence="5">Netrin receptor DCC</fullName>
    </recommendedName>
</protein>
<keyword evidence="2" id="KW-1133">Transmembrane helix</keyword>
<feature type="compositionally biased region" description="Basic and acidic residues" evidence="1">
    <location>
        <begin position="185"/>
        <end position="199"/>
    </location>
</feature>
<organism evidence="3 4">
    <name type="scientific">Corchorus capsularis</name>
    <name type="common">Jute</name>
    <dbReference type="NCBI Taxonomy" id="210143"/>
    <lineage>
        <taxon>Eukaryota</taxon>
        <taxon>Viridiplantae</taxon>
        <taxon>Streptophyta</taxon>
        <taxon>Embryophyta</taxon>
        <taxon>Tracheophyta</taxon>
        <taxon>Spermatophyta</taxon>
        <taxon>Magnoliopsida</taxon>
        <taxon>eudicotyledons</taxon>
        <taxon>Gunneridae</taxon>
        <taxon>Pentapetalae</taxon>
        <taxon>rosids</taxon>
        <taxon>malvids</taxon>
        <taxon>Malvales</taxon>
        <taxon>Malvaceae</taxon>
        <taxon>Grewioideae</taxon>
        <taxon>Apeibeae</taxon>
        <taxon>Corchorus</taxon>
    </lineage>
</organism>
<keyword evidence="2" id="KW-0812">Transmembrane</keyword>
<dbReference type="EMBL" id="AWWV01014439">
    <property type="protein sequence ID" value="OMO56931.1"/>
    <property type="molecule type" value="Genomic_DNA"/>
</dbReference>
<dbReference type="PANTHER" id="PTHR35490">
    <property type="entry name" value="BACTERIOPHAGE N4 ADSORPTION B PROTEIN"/>
    <property type="match status" value="1"/>
</dbReference>